<dbReference type="EMBL" id="GBRH01266394">
    <property type="protein sequence ID" value="JAD31501.1"/>
    <property type="molecule type" value="Transcribed_RNA"/>
</dbReference>
<keyword evidence="2 6" id="KW-0853">WD repeat</keyword>
<dbReference type="GO" id="GO:0006974">
    <property type="term" value="P:DNA damage response"/>
    <property type="evidence" value="ECO:0007669"/>
    <property type="project" value="UniProtKB-KW"/>
</dbReference>
<evidence type="ECO:0000256" key="2">
    <source>
        <dbReference type="ARBA" id="ARBA00022574"/>
    </source>
</evidence>
<dbReference type="InterPro" id="IPR050853">
    <property type="entry name" value="WD_repeat_DNA-damage-binding"/>
</dbReference>
<keyword evidence="4" id="KW-0227">DNA damage</keyword>
<evidence type="ECO:0000256" key="3">
    <source>
        <dbReference type="ARBA" id="ARBA00022737"/>
    </source>
</evidence>
<dbReference type="Pfam" id="PF00400">
    <property type="entry name" value="WD40"/>
    <property type="match status" value="2"/>
</dbReference>
<dbReference type="PROSITE" id="PS00678">
    <property type="entry name" value="WD_REPEATS_1"/>
    <property type="match status" value="1"/>
</dbReference>
<evidence type="ECO:0000256" key="1">
    <source>
        <dbReference type="ARBA" id="ARBA00005434"/>
    </source>
</evidence>
<dbReference type="PROSITE" id="PS50082">
    <property type="entry name" value="WD_REPEATS_2"/>
    <property type="match status" value="1"/>
</dbReference>
<evidence type="ECO:0000256" key="6">
    <source>
        <dbReference type="PROSITE-ProRule" id="PRU00221"/>
    </source>
</evidence>
<dbReference type="GO" id="GO:0005634">
    <property type="term" value="C:nucleus"/>
    <property type="evidence" value="ECO:0007669"/>
    <property type="project" value="TreeGrafter"/>
</dbReference>
<proteinExistence type="inferred from homology"/>
<dbReference type="SUPFAM" id="SSF50978">
    <property type="entry name" value="WD40 repeat-like"/>
    <property type="match status" value="1"/>
</dbReference>
<reference evidence="7" key="1">
    <citation type="submission" date="2014-09" db="EMBL/GenBank/DDBJ databases">
        <authorList>
            <person name="Magalhaes I.L.F."/>
            <person name="Oliveira U."/>
            <person name="Santos F.R."/>
            <person name="Vidigal T.H.D.A."/>
            <person name="Brescovit A.D."/>
            <person name="Santos A.J."/>
        </authorList>
    </citation>
    <scope>NUCLEOTIDE SEQUENCE</scope>
    <source>
        <tissue evidence="7">Shoot tissue taken approximately 20 cm above the soil surface</tissue>
    </source>
</reference>
<dbReference type="AlphaFoldDB" id="A0A0A8YY50"/>
<evidence type="ECO:0000256" key="4">
    <source>
        <dbReference type="ARBA" id="ARBA00022763"/>
    </source>
</evidence>
<comment type="similarity">
    <text evidence="1">Belongs to the WD repeat DDB2/WDR76 family.</text>
</comment>
<sequence length="281" mass="31202">MRGAAAGVFKYLPHTGSVAGITAHPSAPRKIYSCTHEGEICLMDMEKEIFHMIYLCDYAAFCLCQAPDHATSLYFGEGNGKLKAFDERAGKVSSKWKLHCDCISSIDFNPDNPNMLATSSLDNTACLWDLRNMKMLKPESLKVVKHKMQVHSAYFSPSGSFLATTSHDNAVGILSVRNCDNLFFLKHTSPSSTFKASWGWNDSDLLLGTQRDIAIISVGHEDNNISTSCNARIESEHMTEAPRLFAMHPYRLGCLACVGSNKVFLWTPEQDTEQKHVPKSD</sequence>
<dbReference type="PANTHER" id="PTHR14773:SF0">
    <property type="entry name" value="WD REPEAT-CONTAINING PROTEIN 76"/>
    <property type="match status" value="1"/>
</dbReference>
<dbReference type="SMART" id="SM00320">
    <property type="entry name" value="WD40"/>
    <property type="match status" value="3"/>
</dbReference>
<dbReference type="GO" id="GO:0003677">
    <property type="term" value="F:DNA binding"/>
    <property type="evidence" value="ECO:0007669"/>
    <property type="project" value="UniProtKB-KW"/>
</dbReference>
<accession>A0A0A8YY50</accession>
<dbReference type="InterPro" id="IPR036322">
    <property type="entry name" value="WD40_repeat_dom_sf"/>
</dbReference>
<dbReference type="Gene3D" id="2.130.10.10">
    <property type="entry name" value="YVTN repeat-like/Quinoprotein amine dehydrogenase"/>
    <property type="match status" value="1"/>
</dbReference>
<reference evidence="7" key="2">
    <citation type="journal article" date="2015" name="Data Brief">
        <title>Shoot transcriptome of the giant reed, Arundo donax.</title>
        <authorList>
            <person name="Barrero R.A."/>
            <person name="Guerrero F.D."/>
            <person name="Moolhuijzen P."/>
            <person name="Goolsby J.A."/>
            <person name="Tidwell J."/>
            <person name="Bellgard S.E."/>
            <person name="Bellgard M.I."/>
        </authorList>
    </citation>
    <scope>NUCLEOTIDE SEQUENCE</scope>
    <source>
        <tissue evidence="7">Shoot tissue taken approximately 20 cm above the soil surface</tissue>
    </source>
</reference>
<keyword evidence="5" id="KW-0238">DNA-binding</keyword>
<dbReference type="InterPro" id="IPR001680">
    <property type="entry name" value="WD40_rpt"/>
</dbReference>
<dbReference type="InterPro" id="IPR015943">
    <property type="entry name" value="WD40/YVTN_repeat-like_dom_sf"/>
</dbReference>
<feature type="repeat" description="WD" evidence="6">
    <location>
        <begin position="96"/>
        <end position="138"/>
    </location>
</feature>
<keyword evidence="3" id="KW-0677">Repeat</keyword>
<dbReference type="PANTHER" id="PTHR14773">
    <property type="entry name" value="WD REPEAT-CONTAINING PROTEIN 76"/>
    <property type="match status" value="1"/>
</dbReference>
<dbReference type="GO" id="GO:2000001">
    <property type="term" value="P:regulation of DNA damage checkpoint"/>
    <property type="evidence" value="ECO:0007669"/>
    <property type="project" value="TreeGrafter"/>
</dbReference>
<dbReference type="InterPro" id="IPR019775">
    <property type="entry name" value="WD40_repeat_CS"/>
</dbReference>
<evidence type="ECO:0000256" key="5">
    <source>
        <dbReference type="ARBA" id="ARBA00023125"/>
    </source>
</evidence>
<protein>
    <submittedName>
        <fullName evidence="7">Uncharacterized protein</fullName>
    </submittedName>
</protein>
<name>A0A0A8YY50_ARUDO</name>
<organism evidence="7">
    <name type="scientific">Arundo donax</name>
    <name type="common">Giant reed</name>
    <name type="synonym">Donax arundinaceus</name>
    <dbReference type="NCBI Taxonomy" id="35708"/>
    <lineage>
        <taxon>Eukaryota</taxon>
        <taxon>Viridiplantae</taxon>
        <taxon>Streptophyta</taxon>
        <taxon>Embryophyta</taxon>
        <taxon>Tracheophyta</taxon>
        <taxon>Spermatophyta</taxon>
        <taxon>Magnoliopsida</taxon>
        <taxon>Liliopsida</taxon>
        <taxon>Poales</taxon>
        <taxon>Poaceae</taxon>
        <taxon>PACMAD clade</taxon>
        <taxon>Arundinoideae</taxon>
        <taxon>Arundineae</taxon>
        <taxon>Arundo</taxon>
    </lineage>
</organism>
<evidence type="ECO:0000313" key="7">
    <source>
        <dbReference type="EMBL" id="JAD31501.1"/>
    </source>
</evidence>
<dbReference type="PROSITE" id="PS50294">
    <property type="entry name" value="WD_REPEATS_REGION"/>
    <property type="match status" value="1"/>
</dbReference>